<evidence type="ECO:0000259" key="2">
    <source>
        <dbReference type="Pfam" id="PF20248"/>
    </source>
</evidence>
<feature type="compositionally biased region" description="Polar residues" evidence="1">
    <location>
        <begin position="827"/>
        <end position="840"/>
    </location>
</feature>
<feature type="region of interest" description="Disordered" evidence="1">
    <location>
        <begin position="230"/>
        <end position="266"/>
    </location>
</feature>
<evidence type="ECO:0000256" key="1">
    <source>
        <dbReference type="SAM" id="MobiDB-lite"/>
    </source>
</evidence>
<accession>A0AA39ZAB1</accession>
<gene>
    <name evidence="3" type="ORF">QBC41DRAFT_279501</name>
</gene>
<evidence type="ECO:0000313" key="3">
    <source>
        <dbReference type="EMBL" id="KAK0667211.1"/>
    </source>
</evidence>
<keyword evidence="4" id="KW-1185">Reference proteome</keyword>
<feature type="region of interest" description="Disordered" evidence="1">
    <location>
        <begin position="823"/>
        <end position="847"/>
    </location>
</feature>
<dbReference type="AlphaFoldDB" id="A0AA39ZAB1"/>
<organism evidence="3 4">
    <name type="scientific">Cercophora samala</name>
    <dbReference type="NCBI Taxonomy" id="330535"/>
    <lineage>
        <taxon>Eukaryota</taxon>
        <taxon>Fungi</taxon>
        <taxon>Dikarya</taxon>
        <taxon>Ascomycota</taxon>
        <taxon>Pezizomycotina</taxon>
        <taxon>Sordariomycetes</taxon>
        <taxon>Sordariomycetidae</taxon>
        <taxon>Sordariales</taxon>
        <taxon>Lasiosphaeriaceae</taxon>
        <taxon>Cercophora</taxon>
    </lineage>
</organism>
<dbReference type="EMBL" id="JAULSY010000076">
    <property type="protein sequence ID" value="KAK0667211.1"/>
    <property type="molecule type" value="Genomic_DNA"/>
</dbReference>
<name>A0AA39ZAB1_9PEZI</name>
<dbReference type="Proteomes" id="UP001174997">
    <property type="component" value="Unassembled WGS sequence"/>
</dbReference>
<sequence>MLPESTTTPALPDVVTLGDLIGGIMGNESKDSLPPFVNNIQFKRPKSQNQLSVIFQKLLPEQKDATSSIPGKDKVPSPAHFVFSMIINVFGFSFSYTQCQEGSVTTASSDTSSDKAKPAPKPTKRIVSASLNDIPDIEIPLIGAVPKPVDQILYLWVQDTSETTEGLTYGEVQAINKVRGSKVAPLVFKKTQQKLEDSTVVLAAGHHFMMTGKDALGNTTVILDYVFGSTSSPASSKKPVSAKDSETPVPSTPAASDDANAKPPGLAPYKKSAGPLSISNIGFGWKGTPKDGTLSIVFDASVLIGPIGFGLLGFKLEFPITERTSLQNLPAPKVTVDGLAASFNKPPLTISGAFMHKVVDGDDMYAGALLIGYNVYLFQAAGFYGEVTDPATNKKFKSAFMFCRVNGPLMSVGWAELSGLVAGLGYNSSIRMPSAAEIPTFPLIAPLKSSDPMDSLKDLMDPRGGVITSKMDSFWVAAGVKVTAFQVLKVDAVLVLSFDPSVKIGIFGLAVADLPPAPGGSGPGKFVHVELGLSATVDVALGVMKIEGQLTPASYVLDPNCHLTGGFAMYSWFDSPDPDLRGDWVFTIGGYHRAFKPPAHYPVPPRLGISWSFSRYISITGEAYFAVTPKMCMGGGRLDVTLRAGPLRAWFNAYADFLINYKPFHFIAEGGVSVGVECVIDFCIASITIGATLGATLYLEGPPLSGRITVDFWVTTFNVNFGRSPDPAPELNLSEFFHLVLQGGQTQGMLGAAAGSTTDGKPGAELHVFSCQSGLVPTGKSETQPDAPWVVRGAAFAFNVSCLFAIVNCTVVTAVKKDDAATDENSKTLSWGNEGQQQSPYPKPMKRTVPLMSDVEIRIYRRVPATAEAFIADVGVQDDDFDGWDKVQRVIRPLSSAIWGRCKFCT</sequence>
<comment type="caution">
    <text evidence="3">The sequence shown here is derived from an EMBL/GenBank/DDBJ whole genome shotgun (WGS) entry which is preliminary data.</text>
</comment>
<feature type="region of interest" description="Disordered" evidence="1">
    <location>
        <begin position="104"/>
        <end position="123"/>
    </location>
</feature>
<proteinExistence type="predicted"/>
<dbReference type="Pfam" id="PF20248">
    <property type="entry name" value="DUF6603"/>
    <property type="match status" value="1"/>
</dbReference>
<protein>
    <recommendedName>
        <fullName evidence="2">DUF6603 domain-containing protein</fullName>
    </recommendedName>
</protein>
<evidence type="ECO:0000313" key="4">
    <source>
        <dbReference type="Proteomes" id="UP001174997"/>
    </source>
</evidence>
<feature type="compositionally biased region" description="Low complexity" evidence="1">
    <location>
        <begin position="230"/>
        <end position="239"/>
    </location>
</feature>
<dbReference type="InterPro" id="IPR046538">
    <property type="entry name" value="DUF6603"/>
</dbReference>
<reference evidence="3" key="1">
    <citation type="submission" date="2023-06" db="EMBL/GenBank/DDBJ databases">
        <title>Genome-scale phylogeny and comparative genomics of the fungal order Sordariales.</title>
        <authorList>
            <consortium name="Lawrence Berkeley National Laboratory"/>
            <person name="Hensen N."/>
            <person name="Bonometti L."/>
            <person name="Westerberg I."/>
            <person name="Brannstrom I.O."/>
            <person name="Guillou S."/>
            <person name="Cros-Aarteil S."/>
            <person name="Calhoun S."/>
            <person name="Haridas S."/>
            <person name="Kuo A."/>
            <person name="Mondo S."/>
            <person name="Pangilinan J."/>
            <person name="Riley R."/>
            <person name="Labutti K."/>
            <person name="Andreopoulos B."/>
            <person name="Lipzen A."/>
            <person name="Chen C."/>
            <person name="Yanf M."/>
            <person name="Daum C."/>
            <person name="Ng V."/>
            <person name="Clum A."/>
            <person name="Steindorff A."/>
            <person name="Ohm R."/>
            <person name="Martin F."/>
            <person name="Silar P."/>
            <person name="Natvig D."/>
            <person name="Lalanne C."/>
            <person name="Gautier V."/>
            <person name="Ament-Velasquez S.L."/>
            <person name="Kruys A."/>
            <person name="Hutchinson M.I."/>
            <person name="Powell A.J."/>
            <person name="Barry K."/>
            <person name="Miller A.N."/>
            <person name="Grigoriev I.V."/>
            <person name="Debuchy R."/>
            <person name="Gladieux P."/>
            <person name="Thoren M.H."/>
            <person name="Johannesson H."/>
        </authorList>
    </citation>
    <scope>NUCLEOTIDE SEQUENCE</scope>
    <source>
        <strain evidence="3">CBS 307.81</strain>
    </source>
</reference>
<feature type="domain" description="DUF6603" evidence="2">
    <location>
        <begin position="270"/>
        <end position="800"/>
    </location>
</feature>